<dbReference type="PRINTS" id="PR00455">
    <property type="entry name" value="HTHTETR"/>
</dbReference>
<dbReference type="Proteomes" id="UP000199183">
    <property type="component" value="Unassembled WGS sequence"/>
</dbReference>
<evidence type="ECO:0000256" key="3">
    <source>
        <dbReference type="ARBA" id="ARBA00023163"/>
    </source>
</evidence>
<feature type="DNA-binding region" description="H-T-H motif" evidence="4">
    <location>
        <begin position="28"/>
        <end position="47"/>
    </location>
</feature>
<dbReference type="GO" id="GO:0000976">
    <property type="term" value="F:transcription cis-regulatory region binding"/>
    <property type="evidence" value="ECO:0007669"/>
    <property type="project" value="TreeGrafter"/>
</dbReference>
<organism evidence="6 7">
    <name type="scientific">Paramicrobacterium humi</name>
    <dbReference type="NCBI Taxonomy" id="640635"/>
    <lineage>
        <taxon>Bacteria</taxon>
        <taxon>Bacillati</taxon>
        <taxon>Actinomycetota</taxon>
        <taxon>Actinomycetes</taxon>
        <taxon>Micrococcales</taxon>
        <taxon>Microbacteriaceae</taxon>
        <taxon>Paramicrobacterium</taxon>
    </lineage>
</organism>
<keyword evidence="7" id="KW-1185">Reference proteome</keyword>
<sequence>MAETRTTADRLLDSFCALLIEGGEKSATLEAVAARAGVSKGGLLYHFGSKKALVDGVLARLHRFVEEDDVAMAAAPEGPVAYFIRTSTDAGTQYDVVINATVALAQGGDRDATAALAETRSRWHDALMAEVHDADIALALLFMSDGLYFASALPEAYPELNRRDATDFAERMLAVARRLTTR</sequence>
<dbReference type="RefSeq" id="WP_091180641.1">
    <property type="nucleotide sequence ID" value="NZ_FNRY01000001.1"/>
</dbReference>
<dbReference type="EMBL" id="FNRY01000001">
    <property type="protein sequence ID" value="SEB52258.1"/>
    <property type="molecule type" value="Genomic_DNA"/>
</dbReference>
<evidence type="ECO:0000256" key="4">
    <source>
        <dbReference type="PROSITE-ProRule" id="PRU00335"/>
    </source>
</evidence>
<evidence type="ECO:0000313" key="6">
    <source>
        <dbReference type="EMBL" id="SEB52258.1"/>
    </source>
</evidence>
<dbReference type="InterPro" id="IPR009057">
    <property type="entry name" value="Homeodomain-like_sf"/>
</dbReference>
<evidence type="ECO:0000259" key="5">
    <source>
        <dbReference type="PROSITE" id="PS50977"/>
    </source>
</evidence>
<dbReference type="Pfam" id="PF00440">
    <property type="entry name" value="TetR_N"/>
    <property type="match status" value="1"/>
</dbReference>
<feature type="domain" description="HTH tetR-type" evidence="5">
    <location>
        <begin position="5"/>
        <end position="65"/>
    </location>
</feature>
<protein>
    <submittedName>
        <fullName evidence="6">DNA-binding transcriptional regulator, AcrR family</fullName>
    </submittedName>
</protein>
<dbReference type="InterPro" id="IPR050109">
    <property type="entry name" value="HTH-type_TetR-like_transc_reg"/>
</dbReference>
<accession>A0A1H4K2G5</accession>
<evidence type="ECO:0000256" key="1">
    <source>
        <dbReference type="ARBA" id="ARBA00023015"/>
    </source>
</evidence>
<proteinExistence type="predicted"/>
<evidence type="ECO:0000256" key="2">
    <source>
        <dbReference type="ARBA" id="ARBA00023125"/>
    </source>
</evidence>
<dbReference type="GO" id="GO:0003700">
    <property type="term" value="F:DNA-binding transcription factor activity"/>
    <property type="evidence" value="ECO:0007669"/>
    <property type="project" value="TreeGrafter"/>
</dbReference>
<dbReference type="SUPFAM" id="SSF46689">
    <property type="entry name" value="Homeodomain-like"/>
    <property type="match status" value="1"/>
</dbReference>
<keyword evidence="2 4" id="KW-0238">DNA-binding</keyword>
<dbReference type="Gene3D" id="1.10.357.10">
    <property type="entry name" value="Tetracycline Repressor, domain 2"/>
    <property type="match status" value="1"/>
</dbReference>
<keyword evidence="1" id="KW-0805">Transcription regulation</keyword>
<name>A0A1H4K2G5_9MICO</name>
<reference evidence="6 7" key="1">
    <citation type="submission" date="2016-10" db="EMBL/GenBank/DDBJ databases">
        <authorList>
            <person name="de Groot N.N."/>
        </authorList>
    </citation>
    <scope>NUCLEOTIDE SEQUENCE [LARGE SCALE GENOMIC DNA]</scope>
    <source>
        <strain evidence="6 7">DSM 21799</strain>
    </source>
</reference>
<keyword evidence="3" id="KW-0804">Transcription</keyword>
<dbReference type="PANTHER" id="PTHR30055">
    <property type="entry name" value="HTH-TYPE TRANSCRIPTIONAL REGULATOR RUTR"/>
    <property type="match status" value="1"/>
</dbReference>
<dbReference type="AlphaFoldDB" id="A0A1H4K2G5"/>
<evidence type="ECO:0000313" key="7">
    <source>
        <dbReference type="Proteomes" id="UP000199183"/>
    </source>
</evidence>
<dbReference type="InterPro" id="IPR001647">
    <property type="entry name" value="HTH_TetR"/>
</dbReference>
<dbReference type="PANTHER" id="PTHR30055:SF234">
    <property type="entry name" value="HTH-TYPE TRANSCRIPTIONAL REGULATOR BETI"/>
    <property type="match status" value="1"/>
</dbReference>
<gene>
    <name evidence="6" type="ORF">SAMN04489806_0964</name>
</gene>
<dbReference type="PROSITE" id="PS50977">
    <property type="entry name" value="HTH_TETR_2"/>
    <property type="match status" value="1"/>
</dbReference>